<dbReference type="PANTHER" id="PTHR13812">
    <property type="entry name" value="KETIMINE REDUCTASE MU-CRYSTALLIN"/>
    <property type="match status" value="1"/>
</dbReference>
<dbReference type="Gene3D" id="3.40.50.720">
    <property type="entry name" value="NAD(P)-binding Rossmann-like Domain"/>
    <property type="match status" value="1"/>
</dbReference>
<dbReference type="RefSeq" id="WP_265683143.1">
    <property type="nucleotide sequence ID" value="NZ_CP120863.1"/>
</dbReference>
<proteinExistence type="inferred from homology"/>
<reference evidence="2 3" key="1">
    <citation type="submission" date="2023-03" db="EMBL/GenBank/DDBJ databases">
        <title>Roseibium porphyridii sp. nov. and Roseibium rhodosorbium sp. nov. isolated from marine algae, Porphyridium cruentum and Rhodosorus marinus, respectively.</title>
        <authorList>
            <person name="Lee M.W."/>
            <person name="Choi B.J."/>
            <person name="Lee J.K."/>
            <person name="Choi D.G."/>
            <person name="Baek J.H."/>
            <person name="Bayburt H."/>
            <person name="Kim J.M."/>
            <person name="Han D.M."/>
            <person name="Kim K.H."/>
            <person name="Jeon C.O."/>
        </authorList>
    </citation>
    <scope>NUCLEOTIDE SEQUENCE [LARGE SCALE GENOMIC DNA]</scope>
    <source>
        <strain evidence="2 3">KMA01</strain>
    </source>
</reference>
<keyword evidence="3" id="KW-1185">Reference proteome</keyword>
<protein>
    <recommendedName>
        <fullName evidence="4">Ornithine cyclodeaminase family protein</fullName>
    </recommendedName>
</protein>
<accession>A0ABY8F657</accession>
<dbReference type="SUPFAM" id="SSF51735">
    <property type="entry name" value="NAD(P)-binding Rossmann-fold domains"/>
    <property type="match status" value="1"/>
</dbReference>
<dbReference type="InterPro" id="IPR036291">
    <property type="entry name" value="NAD(P)-bd_dom_sf"/>
</dbReference>
<dbReference type="InterPro" id="IPR023401">
    <property type="entry name" value="ODC_N"/>
</dbReference>
<dbReference type="Pfam" id="PF02423">
    <property type="entry name" value="OCD_Mu_crystall"/>
    <property type="match status" value="1"/>
</dbReference>
<dbReference type="PIRSF" id="PIRSF001439">
    <property type="entry name" value="CryM"/>
    <property type="match status" value="1"/>
</dbReference>
<evidence type="ECO:0000313" key="2">
    <source>
        <dbReference type="EMBL" id="WFE90971.1"/>
    </source>
</evidence>
<dbReference type="EMBL" id="CP120863">
    <property type="protein sequence ID" value="WFE90971.1"/>
    <property type="molecule type" value="Genomic_DNA"/>
</dbReference>
<evidence type="ECO:0000256" key="1">
    <source>
        <dbReference type="ARBA" id="ARBA00008903"/>
    </source>
</evidence>
<comment type="similarity">
    <text evidence="1">Belongs to the ornithine cyclodeaminase/mu-crystallin family.</text>
</comment>
<evidence type="ECO:0008006" key="4">
    <source>
        <dbReference type="Google" id="ProtNLM"/>
    </source>
</evidence>
<evidence type="ECO:0000313" key="3">
    <source>
        <dbReference type="Proteomes" id="UP001209803"/>
    </source>
</evidence>
<sequence length="321" mass="33847">MQIVTLDQIRSMISMPEAIEAVRQSFIDVSNGLIDQPEPMQILFHDDANELVGDCHAKAARSKDKPYFTIKIATGFYRNPERGLPPNDGMVLVLSSSTGRPVALLQDEGWLTQMRTAAAGALAASLKATGSNGSLGVVGTGTQARLQALAIRESTGLNRLSVLGRHKNKIDGYINDMEQLGFSVTGAANAKALCEHSDIVVTTTPSTSAVLHAADLKYPLHIIGMGADSPGKTELAPDLFGAADIIATDNHAQCLQHGDFGVAVRAGSVEETADRSFCDILAGKAPDLDFEDARLSIVDLTGLGAQDLALASAVVSKLNLN</sequence>
<dbReference type="PANTHER" id="PTHR13812:SF19">
    <property type="entry name" value="KETIMINE REDUCTASE MU-CRYSTALLIN"/>
    <property type="match status" value="1"/>
</dbReference>
<dbReference type="InterPro" id="IPR003462">
    <property type="entry name" value="ODC_Mu_crystall"/>
</dbReference>
<name>A0ABY8F657_9HYPH</name>
<organism evidence="2 3">
    <name type="scientific">Roseibium porphyridii</name>
    <dbReference type="NCBI Taxonomy" id="2866279"/>
    <lineage>
        <taxon>Bacteria</taxon>
        <taxon>Pseudomonadati</taxon>
        <taxon>Pseudomonadota</taxon>
        <taxon>Alphaproteobacteria</taxon>
        <taxon>Hyphomicrobiales</taxon>
        <taxon>Stappiaceae</taxon>
        <taxon>Roseibium</taxon>
    </lineage>
</organism>
<dbReference type="Proteomes" id="UP001209803">
    <property type="component" value="Chromosome"/>
</dbReference>
<gene>
    <name evidence="2" type="ORF">K1718_06370</name>
</gene>
<dbReference type="Gene3D" id="3.30.1780.10">
    <property type="entry name" value="ornithine cyclodeaminase, domain 1"/>
    <property type="match status" value="1"/>
</dbReference>